<keyword evidence="1" id="KW-1133">Transmembrane helix</keyword>
<proteinExistence type="predicted"/>
<comment type="caution">
    <text evidence="2">The sequence shown here is derived from an EMBL/GenBank/DDBJ whole genome shotgun (WGS) entry which is preliminary data.</text>
</comment>
<organism evidence="2 3">
    <name type="scientific">Carnegiea gigantea</name>
    <dbReference type="NCBI Taxonomy" id="171969"/>
    <lineage>
        <taxon>Eukaryota</taxon>
        <taxon>Viridiplantae</taxon>
        <taxon>Streptophyta</taxon>
        <taxon>Embryophyta</taxon>
        <taxon>Tracheophyta</taxon>
        <taxon>Spermatophyta</taxon>
        <taxon>Magnoliopsida</taxon>
        <taxon>eudicotyledons</taxon>
        <taxon>Gunneridae</taxon>
        <taxon>Pentapetalae</taxon>
        <taxon>Caryophyllales</taxon>
        <taxon>Cactineae</taxon>
        <taxon>Cactaceae</taxon>
        <taxon>Cactoideae</taxon>
        <taxon>Echinocereeae</taxon>
        <taxon>Carnegiea</taxon>
    </lineage>
</organism>
<dbReference type="Proteomes" id="UP001153076">
    <property type="component" value="Unassembled WGS sequence"/>
</dbReference>
<feature type="transmembrane region" description="Helical" evidence="1">
    <location>
        <begin position="109"/>
        <end position="130"/>
    </location>
</feature>
<dbReference type="PANTHER" id="PTHR12242:SF10">
    <property type="entry name" value="TRANSMEMBRANE PROTEIN"/>
    <property type="match status" value="1"/>
</dbReference>
<protein>
    <submittedName>
        <fullName evidence="2">Uncharacterized protein</fullName>
    </submittedName>
</protein>
<keyword evidence="1" id="KW-0472">Membrane</keyword>
<dbReference type="OrthoDB" id="419711at2759"/>
<feature type="transmembrane region" description="Helical" evidence="1">
    <location>
        <begin position="235"/>
        <end position="255"/>
    </location>
</feature>
<evidence type="ECO:0000313" key="3">
    <source>
        <dbReference type="Proteomes" id="UP001153076"/>
    </source>
</evidence>
<dbReference type="PANTHER" id="PTHR12242">
    <property type="entry name" value="OS02G0130600 PROTEIN-RELATED"/>
    <property type="match status" value="1"/>
</dbReference>
<dbReference type="AlphaFoldDB" id="A0A9Q1KZF7"/>
<dbReference type="GO" id="GO:0016020">
    <property type="term" value="C:membrane"/>
    <property type="evidence" value="ECO:0007669"/>
    <property type="project" value="TreeGrafter"/>
</dbReference>
<keyword evidence="1" id="KW-0812">Transmembrane</keyword>
<feature type="transmembrane region" description="Helical" evidence="1">
    <location>
        <begin position="74"/>
        <end position="97"/>
    </location>
</feature>
<gene>
    <name evidence="2" type="ORF">Cgig2_018260</name>
</gene>
<feature type="transmembrane region" description="Helical" evidence="1">
    <location>
        <begin position="195"/>
        <end position="215"/>
    </location>
</feature>
<accession>A0A9Q1KZF7</accession>
<evidence type="ECO:0000256" key="1">
    <source>
        <dbReference type="SAM" id="Phobius"/>
    </source>
</evidence>
<name>A0A9Q1KZF7_9CARY</name>
<evidence type="ECO:0000313" key="2">
    <source>
        <dbReference type="EMBL" id="KAJ8451626.1"/>
    </source>
</evidence>
<keyword evidence="3" id="KW-1185">Reference proteome</keyword>
<dbReference type="EMBL" id="JAKOGI010000008">
    <property type="protein sequence ID" value="KAJ8451626.1"/>
    <property type="molecule type" value="Genomic_DNA"/>
</dbReference>
<reference evidence="2" key="1">
    <citation type="submission" date="2022-04" db="EMBL/GenBank/DDBJ databases">
        <title>Carnegiea gigantea Genome sequencing and assembly v2.</title>
        <authorList>
            <person name="Copetti D."/>
            <person name="Sanderson M.J."/>
            <person name="Burquez A."/>
            <person name="Wojciechowski M.F."/>
        </authorList>
    </citation>
    <scope>NUCLEOTIDE SEQUENCE</scope>
    <source>
        <strain evidence="2">SGP5-SGP5p</strain>
        <tissue evidence="2">Aerial part</tissue>
    </source>
</reference>
<sequence length="272" mass="30752">MAIDTTKPSYWLNWRFLLCALYVLTTVVIASIVILKYEGKTRLDDETREGQQVPVGVLYQDEGWKTCVEGIHPAWLLCFRISAFVALLSLIVGNSIIDGPGIFFFYTQWTFLLTTIFFGLASAFSIYGCWYHGVACLKGAPHIDEEQGSCPAPEPGGSSMVYLLQIIYQVSFLHQVAVSYREVSDRYLLRSNVRFLFNFLSSYAMQQVTAGAVVLTDVVCWPYPFMELSSSFAPLWYLGVGLLHIPCYGLFAVIVKLKYVWLPDPFQTPIRV</sequence>
<feature type="transmembrane region" description="Helical" evidence="1">
    <location>
        <begin position="12"/>
        <end position="35"/>
    </location>
</feature>